<accession>A0ABR1Z342</accession>
<sequence>MKSGLQWARHLEGQLKMKSDWTVDTQPLGEGSGRQRSSSRPVCLPGKVSLHAGSSVALFMPVSFLFLLAEASASAHELKGQTNSAGWEMEAGLGEEGMAHHLVPQMPDSFPRLSWHAESLLFICLKSAAHQSTSLKTEKGKDCTAGDEGARMISVSLHSDLTSSRQQRLCSPHSLNKHPQLVPTVPTAQSQSHILPAELATVYSEGKPIGHPHTAGSGRRREQGAT</sequence>
<evidence type="ECO:0000313" key="2">
    <source>
        <dbReference type="EMBL" id="KAK8246818.1"/>
    </source>
</evidence>
<feature type="region of interest" description="Disordered" evidence="1">
    <location>
        <begin position="22"/>
        <end position="41"/>
    </location>
</feature>
<dbReference type="EMBL" id="JBBWRZ010000001">
    <property type="protein sequence ID" value="KAK8246818.1"/>
    <property type="molecule type" value="Genomic_DNA"/>
</dbReference>
<protein>
    <submittedName>
        <fullName evidence="2">Uncharacterized protein</fullName>
    </submittedName>
</protein>
<feature type="region of interest" description="Disordered" evidence="1">
    <location>
        <begin position="205"/>
        <end position="226"/>
    </location>
</feature>
<reference evidence="2 3" key="1">
    <citation type="submission" date="2024-04" db="EMBL/GenBank/DDBJ databases">
        <title>Phyllosticta paracitricarpa is synonymous to the EU quarantine fungus P. citricarpa based on phylogenomic analyses.</title>
        <authorList>
            <consortium name="Lawrence Berkeley National Laboratory"/>
            <person name="Van Ingen-Buijs V.A."/>
            <person name="Van Westerhoven A.C."/>
            <person name="Haridas S."/>
            <person name="Skiadas P."/>
            <person name="Martin F."/>
            <person name="Groenewald J.Z."/>
            <person name="Crous P.W."/>
            <person name="Seidl M.F."/>
        </authorList>
    </citation>
    <scope>NUCLEOTIDE SEQUENCE [LARGE SCALE GENOMIC DNA]</scope>
    <source>
        <strain evidence="2 3">CBS 123374</strain>
    </source>
</reference>
<organism evidence="2 3">
    <name type="scientific">Phyllosticta capitalensis</name>
    <dbReference type="NCBI Taxonomy" id="121624"/>
    <lineage>
        <taxon>Eukaryota</taxon>
        <taxon>Fungi</taxon>
        <taxon>Dikarya</taxon>
        <taxon>Ascomycota</taxon>
        <taxon>Pezizomycotina</taxon>
        <taxon>Dothideomycetes</taxon>
        <taxon>Dothideomycetes incertae sedis</taxon>
        <taxon>Botryosphaeriales</taxon>
        <taxon>Phyllostictaceae</taxon>
        <taxon>Phyllosticta</taxon>
    </lineage>
</organism>
<gene>
    <name evidence="2" type="ORF">HDK90DRAFT_21601</name>
</gene>
<evidence type="ECO:0000256" key="1">
    <source>
        <dbReference type="SAM" id="MobiDB-lite"/>
    </source>
</evidence>
<evidence type="ECO:0000313" key="3">
    <source>
        <dbReference type="Proteomes" id="UP001492380"/>
    </source>
</evidence>
<keyword evidence="3" id="KW-1185">Reference proteome</keyword>
<comment type="caution">
    <text evidence="2">The sequence shown here is derived from an EMBL/GenBank/DDBJ whole genome shotgun (WGS) entry which is preliminary data.</text>
</comment>
<dbReference type="Proteomes" id="UP001492380">
    <property type="component" value="Unassembled WGS sequence"/>
</dbReference>
<name>A0ABR1Z342_9PEZI</name>
<proteinExistence type="predicted"/>